<name>A0A7D6ZGX5_9CLOT</name>
<sequence>MSSYIEARNFAERIANIHINYPRIQRIYDILSSMRCLGGFNGRNESQSNLFILGQSGVGKTKMIKKYAEMNKGYTKIEDGVEYDIKPVVYLELPDPFTVLELYQSIIRALGAPQIMYRPSIGDAKRQVFTLLEKQQVEMLILDEMDYILNSRYVKLQEAMDAIKHIGNVASVSLVCVGTPPVDNLRKLNFQYFRRFPKIELERFNELDDEFCMFLSSIEKQIDPIEYIGLGDLETQIPQLFYSMSKGVVSIITRTIQEAYRLVGVFNDDFKDISKAKLSVDTIYTAYKNIVGDMNMDDFEKAIYLD</sequence>
<dbReference type="SMART" id="SM00382">
    <property type="entry name" value="AAA"/>
    <property type="match status" value="1"/>
</dbReference>
<dbReference type="SUPFAM" id="SSF52540">
    <property type="entry name" value="P-loop containing nucleoside triphosphate hydrolases"/>
    <property type="match status" value="1"/>
</dbReference>
<dbReference type="Pfam" id="PF05621">
    <property type="entry name" value="TniB"/>
    <property type="match status" value="1"/>
</dbReference>
<dbReference type="Proteomes" id="UP000512286">
    <property type="component" value="Chromosome"/>
</dbReference>
<evidence type="ECO:0000313" key="3">
    <source>
        <dbReference type="Proteomes" id="UP000512286"/>
    </source>
</evidence>
<evidence type="ECO:0000259" key="1">
    <source>
        <dbReference type="SMART" id="SM00382"/>
    </source>
</evidence>
<dbReference type="InterPro" id="IPR027417">
    <property type="entry name" value="P-loop_NTPase"/>
</dbReference>
<dbReference type="InterPro" id="IPR003593">
    <property type="entry name" value="AAA+_ATPase"/>
</dbReference>
<dbReference type="KEGG" id="cint:HZF06_20765"/>
<organism evidence="2 3">
    <name type="scientific">Clostridium intestinale</name>
    <dbReference type="NCBI Taxonomy" id="36845"/>
    <lineage>
        <taxon>Bacteria</taxon>
        <taxon>Bacillati</taxon>
        <taxon>Bacillota</taxon>
        <taxon>Clostridia</taxon>
        <taxon>Eubacteriales</taxon>
        <taxon>Clostridiaceae</taxon>
        <taxon>Clostridium</taxon>
    </lineage>
</organism>
<dbReference type="EMBL" id="CP059378">
    <property type="protein sequence ID" value="QLY79439.1"/>
    <property type="molecule type" value="Genomic_DNA"/>
</dbReference>
<proteinExistence type="predicted"/>
<protein>
    <submittedName>
        <fullName evidence="2">TniB family NTP-binding protein</fullName>
    </submittedName>
</protein>
<dbReference type="InterPro" id="IPR008868">
    <property type="entry name" value="TniB"/>
</dbReference>
<dbReference type="RefSeq" id="WP_021800256.1">
    <property type="nucleotide sequence ID" value="NZ_CP059378.1"/>
</dbReference>
<dbReference type="Gene3D" id="3.40.50.300">
    <property type="entry name" value="P-loop containing nucleotide triphosphate hydrolases"/>
    <property type="match status" value="1"/>
</dbReference>
<gene>
    <name evidence="2" type="ORF">HZF06_20765</name>
</gene>
<feature type="domain" description="AAA+ ATPase" evidence="1">
    <location>
        <begin position="46"/>
        <end position="205"/>
    </location>
</feature>
<dbReference type="AlphaFoldDB" id="A0A7D6ZGX5"/>
<evidence type="ECO:0000313" key="2">
    <source>
        <dbReference type="EMBL" id="QLY79439.1"/>
    </source>
</evidence>
<accession>A0A7D6ZGX5</accession>
<reference evidence="2 3" key="1">
    <citation type="submission" date="2020-07" db="EMBL/GenBank/DDBJ databases">
        <title>Electron transfer.</title>
        <authorList>
            <person name="Huang L."/>
            <person name="Liu X."/>
            <person name="Zhou S."/>
        </authorList>
    </citation>
    <scope>NUCLEOTIDE SEQUENCE [LARGE SCALE GENOMIC DNA]</scope>
    <source>
        <strain evidence="2 3">Lx1</strain>
    </source>
</reference>